<dbReference type="Proteomes" id="UP001281130">
    <property type="component" value="Unassembled WGS sequence"/>
</dbReference>
<reference evidence="3" key="2">
    <citation type="submission" date="2023-11" db="EMBL/GenBank/DDBJ databases">
        <title>MicrobeMod: A computational toolkit for identifying prokaryotic methylation and restriction-modification with nanopore sequencing.</title>
        <authorList>
            <person name="Crits-Christoph A."/>
            <person name="Kang S.C."/>
            <person name="Lee H."/>
            <person name="Ostrov N."/>
        </authorList>
    </citation>
    <scope>NUCLEOTIDE SEQUENCE</scope>
    <source>
        <strain evidence="3">ATCC 51242</strain>
    </source>
</reference>
<dbReference type="PANTHER" id="PTHR42663:SF6">
    <property type="entry name" value="HYDROLASE C777.06C-RELATED"/>
    <property type="match status" value="1"/>
</dbReference>
<proteinExistence type="predicted"/>
<keyword evidence="4" id="KW-1185">Reference proteome</keyword>
<dbReference type="OrthoDB" id="9788370at2"/>
<dbReference type="Pfam" id="PF12706">
    <property type="entry name" value="Lactamase_B_2"/>
    <property type="match status" value="1"/>
</dbReference>
<dbReference type="SUPFAM" id="SSF56281">
    <property type="entry name" value="Metallo-hydrolase/oxidoreductase"/>
    <property type="match status" value="1"/>
</dbReference>
<dbReference type="KEGG" id="rrd:RradSPS_1628"/>
<name>A0A023X3Y3_RUBRA</name>
<dbReference type="Gene3D" id="3.60.15.10">
    <property type="entry name" value="Ribonuclease Z/Hydroxyacylglutathione hydrolase-like"/>
    <property type="match status" value="1"/>
</dbReference>
<dbReference type="STRING" id="42256.RradSPS_1628"/>
<evidence type="ECO:0000313" key="4">
    <source>
        <dbReference type="Proteomes" id="UP000025229"/>
    </source>
</evidence>
<gene>
    <name evidence="2" type="ORF">RradSPS_1628</name>
    <name evidence="3" type="ORF">SIL72_09795</name>
</gene>
<evidence type="ECO:0000259" key="1">
    <source>
        <dbReference type="Pfam" id="PF12706"/>
    </source>
</evidence>
<dbReference type="eggNOG" id="COG1235">
    <property type="taxonomic scope" value="Bacteria"/>
</dbReference>
<accession>A0A023X3Y3</accession>
<dbReference type="InterPro" id="IPR001279">
    <property type="entry name" value="Metallo-B-lactamas"/>
</dbReference>
<dbReference type="InterPro" id="IPR036866">
    <property type="entry name" value="RibonucZ/Hydroxyglut_hydro"/>
</dbReference>
<reference evidence="2 4" key="1">
    <citation type="submission" date="2014-03" db="EMBL/GenBank/DDBJ databases">
        <title>Complete genome sequence of the Radio-Resistant Rubrobacter radiotolerans RSPS-4.</title>
        <authorList>
            <person name="Egas C.C."/>
            <person name="Barroso C.C."/>
            <person name="Froufe H.J.C."/>
            <person name="Pacheco J.J."/>
            <person name="Albuquerque L.L."/>
            <person name="da Costa M.M.S."/>
        </authorList>
    </citation>
    <scope>NUCLEOTIDE SEQUENCE [LARGE SCALE GENOMIC DNA]</scope>
    <source>
        <strain evidence="2 4">RSPS-4</strain>
    </source>
</reference>
<evidence type="ECO:0000313" key="2">
    <source>
        <dbReference type="EMBL" id="AHY46911.1"/>
    </source>
</evidence>
<protein>
    <submittedName>
        <fullName evidence="2">Beta-lactamase superfamily domain</fullName>
    </submittedName>
    <submittedName>
        <fullName evidence="3">MBL fold metallo-hydrolase</fullName>
    </submittedName>
</protein>
<dbReference type="RefSeq" id="WP_038681878.1">
    <property type="nucleotide sequence ID" value="NZ_CP007514.1"/>
</dbReference>
<sequence length="285" mass="31768">MIVEFLGTGGAFATPRPLCACRVCSEARKRGVPYSRGGPSVFVHGPDALVDTPEEVGSLLDRSGVRAVRACLYSHWHPDHVMGRRVFEALGWDLWSWPPENRPTDVYLPGRVARDFRKRLGGGEHLDYLEGIGVVNVHEVGEGEALTLNGVRVTPFPLAESFVYGFLFEEGDRRLLLVPDELRGWEPPEWVRGVDLAVLPKGLDEHDPLSGERRIPKGHPVLRSEATSEWTLGVVERLGAERTVLTHIEEPDGKTHDDLLRVAEKVREGRGLRVTYAYDTLTVEV</sequence>
<dbReference type="PANTHER" id="PTHR42663">
    <property type="entry name" value="HYDROLASE C777.06C-RELATED-RELATED"/>
    <property type="match status" value="1"/>
</dbReference>
<feature type="domain" description="Metallo-beta-lactamase" evidence="1">
    <location>
        <begin position="61"/>
        <end position="248"/>
    </location>
</feature>
<organism evidence="2 4">
    <name type="scientific">Rubrobacter radiotolerans</name>
    <name type="common">Arthrobacter radiotolerans</name>
    <dbReference type="NCBI Taxonomy" id="42256"/>
    <lineage>
        <taxon>Bacteria</taxon>
        <taxon>Bacillati</taxon>
        <taxon>Actinomycetota</taxon>
        <taxon>Rubrobacteria</taxon>
        <taxon>Rubrobacterales</taxon>
        <taxon>Rubrobacteraceae</taxon>
        <taxon>Rubrobacter</taxon>
    </lineage>
</organism>
<dbReference type="EMBL" id="CP007514">
    <property type="protein sequence ID" value="AHY46911.1"/>
    <property type="molecule type" value="Genomic_DNA"/>
</dbReference>
<dbReference type="HOGENOM" id="CLU_085057_0_0_11"/>
<dbReference type="Proteomes" id="UP000025229">
    <property type="component" value="Chromosome"/>
</dbReference>
<dbReference type="EMBL" id="JAWXXX010000001">
    <property type="protein sequence ID" value="MDX5894316.1"/>
    <property type="molecule type" value="Genomic_DNA"/>
</dbReference>
<evidence type="ECO:0000313" key="3">
    <source>
        <dbReference type="EMBL" id="MDX5894316.1"/>
    </source>
</evidence>
<dbReference type="AlphaFoldDB" id="A0A023X3Y3"/>